<feature type="domain" description="Right handed beta helix" evidence="3">
    <location>
        <begin position="108"/>
        <end position="249"/>
    </location>
</feature>
<feature type="signal peptide" evidence="2">
    <location>
        <begin position="1"/>
        <end position="24"/>
    </location>
</feature>
<organism evidence="4 5">
    <name type="scientific">Candidatus Nitrospira inopinata</name>
    <dbReference type="NCBI Taxonomy" id="1715989"/>
    <lineage>
        <taxon>Bacteria</taxon>
        <taxon>Pseudomonadati</taxon>
        <taxon>Nitrospirota</taxon>
        <taxon>Nitrospiria</taxon>
        <taxon>Nitrospirales</taxon>
        <taxon>Nitrospiraceae</taxon>
        <taxon>Nitrospira</taxon>
    </lineage>
</organism>
<keyword evidence="5" id="KW-1185">Reference proteome</keyword>
<dbReference type="Proteomes" id="UP000066284">
    <property type="component" value="Chromosome 1"/>
</dbReference>
<keyword evidence="1" id="KW-0677">Repeat</keyword>
<dbReference type="InterPro" id="IPR011050">
    <property type="entry name" value="Pectin_lyase_fold/virulence"/>
</dbReference>
<reference evidence="5" key="1">
    <citation type="submission" date="2015-09" db="EMBL/GenBank/DDBJ databases">
        <authorList>
            <person name="Daims H."/>
        </authorList>
    </citation>
    <scope>NUCLEOTIDE SEQUENCE [LARGE SCALE GENOMIC DNA]</scope>
</reference>
<evidence type="ECO:0000259" key="3">
    <source>
        <dbReference type="Pfam" id="PF13229"/>
    </source>
</evidence>
<dbReference type="Gene3D" id="2.160.20.10">
    <property type="entry name" value="Single-stranded right-handed beta-helix, Pectin lyase-like"/>
    <property type="match status" value="1"/>
</dbReference>
<dbReference type="Pfam" id="PF13229">
    <property type="entry name" value="Beta_helix"/>
    <property type="match status" value="1"/>
</dbReference>
<accession>A0A0S4KUD5</accession>
<dbReference type="InterPro" id="IPR039448">
    <property type="entry name" value="Beta_helix"/>
</dbReference>
<dbReference type="STRING" id="1715989.NITINOP_2713"/>
<evidence type="ECO:0000313" key="5">
    <source>
        <dbReference type="Proteomes" id="UP000066284"/>
    </source>
</evidence>
<feature type="chain" id="PRO_5011116257" description="Right handed beta helix domain-containing protein" evidence="2">
    <location>
        <begin position="25"/>
        <end position="343"/>
    </location>
</feature>
<evidence type="ECO:0000256" key="2">
    <source>
        <dbReference type="SAM" id="SignalP"/>
    </source>
</evidence>
<dbReference type="RefSeq" id="WP_062486415.1">
    <property type="nucleotide sequence ID" value="NZ_LN885086.1"/>
</dbReference>
<sequence length="343" mass="36022">MANVVLVVALWTAVVVGALSRADASDGSSPKTLVVALDGTGDFVSLQEAVDQARKGDTVFVKPGVYAQDVTIHSKEGIRVVGAGADQVTLLGHGEHVGVLHVGKWPYGASDIEITGLTIHDHGGHAVGIFNAGGVTLRALHVKGLLFSQQVKELRIENCVIGGSETTGVQLADSQAVLIGNVIHDNDHGVNVVGKSRVRVERNVIVRNLFEAIVVEDGATATLVGNTLVKNGGGAAFWGSSQNDVSGNIVAFNKIGFIVHPSSRTTMSFNALFNQEGNYMKAGSPGEAAPDLKPESDIIADPRFADADHDDYRLLPDTTLLDRGGFSYLGALPPVSPSVSHRR</sequence>
<evidence type="ECO:0000313" key="4">
    <source>
        <dbReference type="EMBL" id="CUQ67685.1"/>
    </source>
</evidence>
<dbReference type="EMBL" id="LN885086">
    <property type="protein sequence ID" value="CUQ67685.1"/>
    <property type="molecule type" value="Genomic_DNA"/>
</dbReference>
<protein>
    <recommendedName>
        <fullName evidence="3">Right handed beta helix domain-containing protein</fullName>
    </recommendedName>
</protein>
<dbReference type="InterPro" id="IPR051550">
    <property type="entry name" value="SCF-Subunits/Alg-Epimerases"/>
</dbReference>
<dbReference type="InterPro" id="IPR006626">
    <property type="entry name" value="PbH1"/>
</dbReference>
<keyword evidence="2" id="KW-0732">Signal</keyword>
<gene>
    <name evidence="4" type="ORF">NITINOP_2713</name>
</gene>
<name>A0A0S4KUD5_9BACT</name>
<dbReference type="PANTHER" id="PTHR22990:SF15">
    <property type="entry name" value="F-BOX ONLY PROTEIN 10"/>
    <property type="match status" value="1"/>
</dbReference>
<dbReference type="PANTHER" id="PTHR22990">
    <property type="entry name" value="F-BOX ONLY PROTEIN"/>
    <property type="match status" value="1"/>
</dbReference>
<dbReference type="InterPro" id="IPR012334">
    <property type="entry name" value="Pectin_lyas_fold"/>
</dbReference>
<proteinExistence type="predicted"/>
<dbReference type="SMART" id="SM00710">
    <property type="entry name" value="PbH1"/>
    <property type="match status" value="6"/>
</dbReference>
<dbReference type="OrthoDB" id="339817at2"/>
<dbReference type="SUPFAM" id="SSF51126">
    <property type="entry name" value="Pectin lyase-like"/>
    <property type="match status" value="1"/>
</dbReference>
<evidence type="ECO:0000256" key="1">
    <source>
        <dbReference type="ARBA" id="ARBA00022737"/>
    </source>
</evidence>
<dbReference type="KEGG" id="nio:NITINOP_2713"/>
<dbReference type="AlphaFoldDB" id="A0A0S4KUD5"/>